<keyword evidence="2" id="KW-1185">Reference proteome</keyword>
<dbReference type="OrthoDB" id="1933717at2759"/>
<sequence length="108" mass="12215">AIFVKTDVSEAPDVRRLVQSTVERFRCLHVLVNNTGIVKSRGPRLVHETDESTYTKTMDDNVKSVFLGCKYAVEQFRRQNLDSVGNKHAVLDHNLPIGLEVAWVCGFK</sequence>
<accession>B6HCZ2</accession>
<dbReference type="Pfam" id="PF00106">
    <property type="entry name" value="adh_short"/>
    <property type="match status" value="1"/>
</dbReference>
<dbReference type="CDD" id="cd05233">
    <property type="entry name" value="SDR_c"/>
    <property type="match status" value="1"/>
</dbReference>
<reference evidence="1 2" key="1">
    <citation type="journal article" date="2008" name="Nat. Biotechnol.">
        <title>Genome sequencing and analysis of the filamentous fungus Penicillium chrysogenum.</title>
        <authorList>
            <person name="van den Berg M.A."/>
            <person name="Albang R."/>
            <person name="Albermann K."/>
            <person name="Badger J.H."/>
            <person name="Daran J.-M."/>
            <person name="Driessen A.J.M."/>
            <person name="Garcia-Estrada C."/>
            <person name="Fedorova N.D."/>
            <person name="Harris D.M."/>
            <person name="Heijne W.H.M."/>
            <person name="Joardar V.S."/>
            <person name="Kiel J.A.K.W."/>
            <person name="Kovalchuk A."/>
            <person name="Martin J.F."/>
            <person name="Nierman W.C."/>
            <person name="Nijland J.G."/>
            <person name="Pronk J.T."/>
            <person name="Roubos J.A."/>
            <person name="van der Klei I.J."/>
            <person name="van Peij N.N.M.E."/>
            <person name="Veenhuis M."/>
            <person name="von Doehren H."/>
            <person name="Wagner C."/>
            <person name="Wortman J.R."/>
            <person name="Bovenberg R.A.L."/>
        </authorList>
    </citation>
    <scope>NUCLEOTIDE SEQUENCE [LARGE SCALE GENOMIC DNA]</scope>
    <source>
        <strain evidence="2">ATCC 28089 / DSM 1075 / NRRL 1951 / Wisconsin 54-1255</strain>
    </source>
</reference>
<dbReference type="SUPFAM" id="SSF51735">
    <property type="entry name" value="NAD(P)-binding Rossmann-fold domains"/>
    <property type="match status" value="1"/>
</dbReference>
<proteinExistence type="predicted"/>
<dbReference type="Gene3D" id="3.40.50.720">
    <property type="entry name" value="NAD(P)-binding Rossmann-like Domain"/>
    <property type="match status" value="1"/>
</dbReference>
<dbReference type="HOGENOM" id="CLU_1122367_0_0_1"/>
<dbReference type="EMBL" id="AM920433">
    <property type="protein sequence ID" value="CAP94495.1"/>
    <property type="molecule type" value="Genomic_DNA"/>
</dbReference>
<dbReference type="PANTHER" id="PTHR42820">
    <property type="entry name" value="SHORT-CHAIN DEHYDROGENASE REDUCTASE"/>
    <property type="match status" value="1"/>
</dbReference>
<gene>
    <name evidence="1" type="ORF">Pc18g02710</name>
    <name evidence="1" type="ORF">PCH_Pc18g02710</name>
</gene>
<dbReference type="BioCyc" id="PCHR:PC18G02710-MONOMER"/>
<dbReference type="InterPro" id="IPR002347">
    <property type="entry name" value="SDR_fam"/>
</dbReference>
<protein>
    <submittedName>
        <fullName evidence="1">Pc18g02710 protein</fullName>
    </submittedName>
</protein>
<evidence type="ECO:0000313" key="2">
    <source>
        <dbReference type="Proteomes" id="UP000000724"/>
    </source>
</evidence>
<evidence type="ECO:0000313" key="1">
    <source>
        <dbReference type="EMBL" id="CAP94495.1"/>
    </source>
</evidence>
<name>B6HCZ2_PENRW</name>
<organism evidence="1 2">
    <name type="scientific">Penicillium rubens (strain ATCC 28089 / DSM 1075 / NRRL 1951 / Wisconsin 54-1255)</name>
    <name type="common">Penicillium chrysogenum</name>
    <dbReference type="NCBI Taxonomy" id="500485"/>
    <lineage>
        <taxon>Eukaryota</taxon>
        <taxon>Fungi</taxon>
        <taxon>Dikarya</taxon>
        <taxon>Ascomycota</taxon>
        <taxon>Pezizomycotina</taxon>
        <taxon>Eurotiomycetes</taxon>
        <taxon>Eurotiomycetidae</taxon>
        <taxon>Eurotiales</taxon>
        <taxon>Aspergillaceae</taxon>
        <taxon>Penicillium</taxon>
        <taxon>Penicillium chrysogenum species complex</taxon>
    </lineage>
</organism>
<dbReference type="PANTHER" id="PTHR42820:SF1">
    <property type="entry name" value="SHORT-CHAIN DEHYDROGENASE_REDUCTASE FAMILY PROTEIN"/>
    <property type="match status" value="1"/>
</dbReference>
<dbReference type="Proteomes" id="UP000000724">
    <property type="component" value="Contig Pc00c18"/>
</dbReference>
<dbReference type="InterPro" id="IPR036291">
    <property type="entry name" value="NAD(P)-bd_dom_sf"/>
</dbReference>
<dbReference type="AlphaFoldDB" id="B6HCZ2"/>